<reference evidence="1 2" key="1">
    <citation type="journal article" date="2021" name="BMC Genomics">
        <title>Datura genome reveals duplications of psychoactive alkaloid biosynthetic genes and high mutation rate following tissue culture.</title>
        <authorList>
            <person name="Rajewski A."/>
            <person name="Carter-House D."/>
            <person name="Stajich J."/>
            <person name="Litt A."/>
        </authorList>
    </citation>
    <scope>NUCLEOTIDE SEQUENCE [LARGE SCALE GENOMIC DNA]</scope>
    <source>
        <strain evidence="1">AR-01</strain>
    </source>
</reference>
<dbReference type="EMBL" id="JACEIK010000481">
    <property type="protein sequence ID" value="MCD7457819.1"/>
    <property type="molecule type" value="Genomic_DNA"/>
</dbReference>
<comment type="caution">
    <text evidence="1">The sequence shown here is derived from an EMBL/GenBank/DDBJ whole genome shotgun (WGS) entry which is preliminary data.</text>
</comment>
<accession>A0ABS8SGC7</accession>
<protein>
    <submittedName>
        <fullName evidence="1">Uncharacterized protein</fullName>
    </submittedName>
</protein>
<evidence type="ECO:0000313" key="1">
    <source>
        <dbReference type="EMBL" id="MCD7457819.1"/>
    </source>
</evidence>
<sequence length="60" mass="6874">PPRRFDGKAVHPHGLSLFNTKKETKYAPENWIDEGCFALEFPAIQEKIRELGAGYIFNKP</sequence>
<name>A0ABS8SGC7_DATST</name>
<feature type="non-terminal residue" evidence="1">
    <location>
        <position position="1"/>
    </location>
</feature>
<keyword evidence="2" id="KW-1185">Reference proteome</keyword>
<evidence type="ECO:0000313" key="2">
    <source>
        <dbReference type="Proteomes" id="UP000823775"/>
    </source>
</evidence>
<dbReference type="Proteomes" id="UP000823775">
    <property type="component" value="Unassembled WGS sequence"/>
</dbReference>
<gene>
    <name evidence="1" type="ORF">HAX54_036340</name>
</gene>
<organism evidence="1 2">
    <name type="scientific">Datura stramonium</name>
    <name type="common">Jimsonweed</name>
    <name type="synonym">Common thornapple</name>
    <dbReference type="NCBI Taxonomy" id="4076"/>
    <lineage>
        <taxon>Eukaryota</taxon>
        <taxon>Viridiplantae</taxon>
        <taxon>Streptophyta</taxon>
        <taxon>Embryophyta</taxon>
        <taxon>Tracheophyta</taxon>
        <taxon>Spermatophyta</taxon>
        <taxon>Magnoliopsida</taxon>
        <taxon>eudicotyledons</taxon>
        <taxon>Gunneridae</taxon>
        <taxon>Pentapetalae</taxon>
        <taxon>asterids</taxon>
        <taxon>lamiids</taxon>
        <taxon>Solanales</taxon>
        <taxon>Solanaceae</taxon>
        <taxon>Solanoideae</taxon>
        <taxon>Datureae</taxon>
        <taxon>Datura</taxon>
    </lineage>
</organism>
<proteinExistence type="predicted"/>